<dbReference type="RefSeq" id="WP_173559822.1">
    <property type="nucleotide sequence ID" value="NZ_JAPIUZ010000005.1"/>
</dbReference>
<dbReference type="SUPFAM" id="SSF53807">
    <property type="entry name" value="Helical backbone' metal receptor"/>
    <property type="match status" value="1"/>
</dbReference>
<evidence type="ECO:0000256" key="1">
    <source>
        <dbReference type="SAM" id="SignalP"/>
    </source>
</evidence>
<evidence type="ECO:0000313" key="3">
    <source>
        <dbReference type="EMBL" id="MCX2564426.1"/>
    </source>
</evidence>
<dbReference type="EMBL" id="JAPIUZ010000005">
    <property type="protein sequence ID" value="MCX2564426.1"/>
    <property type="molecule type" value="Genomic_DNA"/>
</dbReference>
<sequence>MPVNKTLLKRQLPALGLICSAFCFSTAATASEQNRQITDMDGTVVSVPPHPASIADLWFAHNEILVMLGAAQNITTSAESPAEHPWLFKIAPALRHARTGVRPGAVSPEELLTQKTDLVFVSGQAQAENLRRFSLTTLDARYVTLPAMLKSLDMTAQALNTVQARETAQHYRQKMEDTLLFLKKHTDALAEKDKPRVLHIARLAPLQIDGTDTLINSWIEAAGGKNAATVSGNHRPVSFEQIVAWQPDIIIFDPAAGAPDAASPLRTLEAFRNNRWAINPEGVFPWDRYGCEALLQLKWAAKLIHPALFNDVDIRKDTRDFYQDFFRYTLTEDDINRILNAQPPAAL</sequence>
<dbReference type="Gene3D" id="1.20.58.2180">
    <property type="match status" value="1"/>
</dbReference>
<name>A0ABT3QGP6_9PROT</name>
<accession>A0ABT3QGP6</accession>
<feature type="domain" description="Fe/B12 periplasmic-binding" evidence="2">
    <location>
        <begin position="53"/>
        <end position="308"/>
    </location>
</feature>
<keyword evidence="1" id="KW-0732">Signal</keyword>
<feature type="signal peptide" evidence="1">
    <location>
        <begin position="1"/>
        <end position="30"/>
    </location>
</feature>
<evidence type="ECO:0000313" key="4">
    <source>
        <dbReference type="Proteomes" id="UP001301152"/>
    </source>
</evidence>
<feature type="chain" id="PRO_5045878892" evidence="1">
    <location>
        <begin position="31"/>
        <end position="347"/>
    </location>
</feature>
<reference evidence="3 4" key="1">
    <citation type="submission" date="2022-11" db="EMBL/GenBank/DDBJ databases">
        <title>Genome sequencing of Acetobacter type strain.</title>
        <authorList>
            <person name="Heo J."/>
            <person name="Lee D."/>
            <person name="Han B.-H."/>
            <person name="Hong S.-B."/>
            <person name="Kwon S.-W."/>
        </authorList>
    </citation>
    <scope>NUCLEOTIDE SEQUENCE [LARGE SCALE GENOMIC DNA]</scope>
    <source>
        <strain evidence="3 4">KACC 21253</strain>
    </source>
</reference>
<dbReference type="Gene3D" id="3.40.50.1980">
    <property type="entry name" value="Nitrogenase molybdenum iron protein domain"/>
    <property type="match status" value="2"/>
</dbReference>
<dbReference type="PANTHER" id="PTHR30535:SF34">
    <property type="entry name" value="MOLYBDATE-BINDING PROTEIN MOLA"/>
    <property type="match status" value="1"/>
</dbReference>
<dbReference type="InterPro" id="IPR050902">
    <property type="entry name" value="ABC_Transporter_SBP"/>
</dbReference>
<evidence type="ECO:0000259" key="2">
    <source>
        <dbReference type="PROSITE" id="PS50983"/>
    </source>
</evidence>
<dbReference type="Proteomes" id="UP001301152">
    <property type="component" value="Unassembled WGS sequence"/>
</dbReference>
<dbReference type="Pfam" id="PF01497">
    <property type="entry name" value="Peripla_BP_2"/>
    <property type="match status" value="1"/>
</dbReference>
<comment type="caution">
    <text evidence="3">The sequence shown here is derived from an EMBL/GenBank/DDBJ whole genome shotgun (WGS) entry which is preliminary data.</text>
</comment>
<gene>
    <name evidence="3" type="ORF">OQ497_10715</name>
</gene>
<dbReference type="PROSITE" id="PS50983">
    <property type="entry name" value="FE_B12_PBP"/>
    <property type="match status" value="1"/>
</dbReference>
<organism evidence="3 4">
    <name type="scientific">Acetobacter thailandicus</name>
    <dbReference type="NCBI Taxonomy" id="1502842"/>
    <lineage>
        <taxon>Bacteria</taxon>
        <taxon>Pseudomonadati</taxon>
        <taxon>Pseudomonadota</taxon>
        <taxon>Alphaproteobacteria</taxon>
        <taxon>Acetobacterales</taxon>
        <taxon>Acetobacteraceae</taxon>
        <taxon>Acetobacter</taxon>
    </lineage>
</organism>
<keyword evidence="4" id="KW-1185">Reference proteome</keyword>
<dbReference type="InterPro" id="IPR002491">
    <property type="entry name" value="ABC_transptr_periplasmic_BD"/>
</dbReference>
<dbReference type="PANTHER" id="PTHR30535">
    <property type="entry name" value="VITAMIN B12-BINDING PROTEIN"/>
    <property type="match status" value="1"/>
</dbReference>
<protein>
    <submittedName>
        <fullName evidence="3">ABC transporter substrate-binding protein</fullName>
    </submittedName>
</protein>
<proteinExistence type="predicted"/>